<dbReference type="EC" id="3.1.3.48" evidence="2"/>
<accession>A0A5B8UJ91</accession>
<dbReference type="GO" id="GO:0004725">
    <property type="term" value="F:protein tyrosine phosphatase activity"/>
    <property type="evidence" value="ECO:0007669"/>
    <property type="project" value="UniProtKB-EC"/>
</dbReference>
<dbReference type="Proteomes" id="UP000321204">
    <property type="component" value="Chromosome"/>
</dbReference>
<dbReference type="GO" id="GO:0030145">
    <property type="term" value="F:manganese ion binding"/>
    <property type="evidence" value="ECO:0007669"/>
    <property type="project" value="InterPro"/>
</dbReference>
<dbReference type="InterPro" id="IPR016667">
    <property type="entry name" value="Caps_polysacc_synth_CpsB/CapC"/>
</dbReference>
<dbReference type="KEGG" id="fgg:FSB75_11365"/>
<keyword evidence="6" id="KW-1185">Reference proteome</keyword>
<proteinExistence type="inferred from homology"/>
<evidence type="ECO:0000313" key="6">
    <source>
        <dbReference type="Proteomes" id="UP000321204"/>
    </source>
</evidence>
<gene>
    <name evidence="5" type="ORF">FSB75_11365</name>
</gene>
<evidence type="ECO:0000313" key="5">
    <source>
        <dbReference type="EMBL" id="QEC56466.1"/>
    </source>
</evidence>
<evidence type="ECO:0000256" key="3">
    <source>
        <dbReference type="ARBA" id="ARBA00022801"/>
    </source>
</evidence>
<sequence length="243" mass="27171">MLFFGKKSADLDLSWLHADMHSHLIPGIDDGAPDMAASLELIKGLQKLGYKKLVTTPHILWEVYPNTADIIAKGLEGLKGAMAEEGISMELQAAAEYFIDEYFEENLKAKEPLLPISGNKVLVEFSMITAPMDLQQVLFQLQIQGYIPVIAHPERYIYLAQRKQTFDELKEAGCLFQLNLLSLTGYYGKSVQELAEYLCKKNYYSLAGTDLHNPRHLAALQKLSSSATFSRLKESGLLLNSTL</sequence>
<evidence type="ECO:0000256" key="4">
    <source>
        <dbReference type="ARBA" id="ARBA00051722"/>
    </source>
</evidence>
<keyword evidence="3" id="KW-0378">Hydrolase</keyword>
<dbReference type="PIRSF" id="PIRSF016557">
    <property type="entry name" value="Caps_synth_CpsB"/>
    <property type="match status" value="1"/>
</dbReference>
<dbReference type="EMBL" id="CP042433">
    <property type="protein sequence ID" value="QEC56466.1"/>
    <property type="molecule type" value="Genomic_DNA"/>
</dbReference>
<dbReference type="InterPro" id="IPR016195">
    <property type="entry name" value="Pol/histidinol_Pase-like"/>
</dbReference>
<dbReference type="PANTHER" id="PTHR39181:SF1">
    <property type="entry name" value="TYROSINE-PROTEIN PHOSPHATASE YWQE"/>
    <property type="match status" value="1"/>
</dbReference>
<dbReference type="RefSeq" id="WP_146787229.1">
    <property type="nucleotide sequence ID" value="NZ_BAABIO010000001.1"/>
</dbReference>
<comment type="similarity">
    <text evidence="1">Belongs to the metallo-dependent hydrolases superfamily. CpsB/CapC family.</text>
</comment>
<name>A0A5B8UJ91_9BACT</name>
<organism evidence="5 6">
    <name type="scientific">Flavisolibacter ginsenosidimutans</name>
    <dbReference type="NCBI Taxonomy" id="661481"/>
    <lineage>
        <taxon>Bacteria</taxon>
        <taxon>Pseudomonadati</taxon>
        <taxon>Bacteroidota</taxon>
        <taxon>Chitinophagia</taxon>
        <taxon>Chitinophagales</taxon>
        <taxon>Chitinophagaceae</taxon>
        <taxon>Flavisolibacter</taxon>
    </lineage>
</organism>
<dbReference type="PANTHER" id="PTHR39181">
    <property type="entry name" value="TYROSINE-PROTEIN PHOSPHATASE YWQE"/>
    <property type="match status" value="1"/>
</dbReference>
<dbReference type="AlphaFoldDB" id="A0A5B8UJ91"/>
<protein>
    <recommendedName>
        <fullName evidence="2">protein-tyrosine-phosphatase</fullName>
        <ecNumber evidence="2">3.1.3.48</ecNumber>
    </recommendedName>
</protein>
<dbReference type="Pfam" id="PF19567">
    <property type="entry name" value="CpsB_CapC"/>
    <property type="match status" value="1"/>
</dbReference>
<evidence type="ECO:0000256" key="2">
    <source>
        <dbReference type="ARBA" id="ARBA00013064"/>
    </source>
</evidence>
<dbReference type="OrthoDB" id="9788539at2"/>
<dbReference type="Gene3D" id="3.20.20.140">
    <property type="entry name" value="Metal-dependent hydrolases"/>
    <property type="match status" value="1"/>
</dbReference>
<evidence type="ECO:0000256" key="1">
    <source>
        <dbReference type="ARBA" id="ARBA00005750"/>
    </source>
</evidence>
<dbReference type="SUPFAM" id="SSF89550">
    <property type="entry name" value="PHP domain-like"/>
    <property type="match status" value="1"/>
</dbReference>
<reference evidence="5 6" key="1">
    <citation type="journal article" date="2015" name="Int. J. Syst. Evol. Microbiol.">
        <title>Flavisolibacter ginsenosidimutans sp. nov., with ginsenoside-converting activity isolated from soil used for cultivating ginseng.</title>
        <authorList>
            <person name="Zhao Y."/>
            <person name="Liu Q."/>
            <person name="Kang M.S."/>
            <person name="Jin F."/>
            <person name="Yu H."/>
            <person name="Im W.T."/>
        </authorList>
    </citation>
    <scope>NUCLEOTIDE SEQUENCE [LARGE SCALE GENOMIC DNA]</scope>
    <source>
        <strain evidence="5 6">Gsoil 636</strain>
    </source>
</reference>
<comment type="catalytic activity">
    <reaction evidence="4">
        <text>O-phospho-L-tyrosyl-[protein] + H2O = L-tyrosyl-[protein] + phosphate</text>
        <dbReference type="Rhea" id="RHEA:10684"/>
        <dbReference type="Rhea" id="RHEA-COMP:10136"/>
        <dbReference type="Rhea" id="RHEA-COMP:20101"/>
        <dbReference type="ChEBI" id="CHEBI:15377"/>
        <dbReference type="ChEBI" id="CHEBI:43474"/>
        <dbReference type="ChEBI" id="CHEBI:46858"/>
        <dbReference type="ChEBI" id="CHEBI:61978"/>
        <dbReference type="EC" id="3.1.3.48"/>
    </reaction>
</comment>